<evidence type="ECO:0000313" key="3">
    <source>
        <dbReference type="EMBL" id="KRW98842.1"/>
    </source>
</evidence>
<dbReference type="InParanoid" id="A0A0V0Q9L2"/>
<evidence type="ECO:0000256" key="2">
    <source>
        <dbReference type="SAM" id="SignalP"/>
    </source>
</evidence>
<comment type="caution">
    <text evidence="3">The sequence shown here is derived from an EMBL/GenBank/DDBJ whole genome shotgun (WGS) entry which is preliminary data.</text>
</comment>
<evidence type="ECO:0000313" key="4">
    <source>
        <dbReference type="Proteomes" id="UP000054937"/>
    </source>
</evidence>
<evidence type="ECO:0000256" key="1">
    <source>
        <dbReference type="SAM" id="Coils"/>
    </source>
</evidence>
<keyword evidence="4" id="KW-1185">Reference proteome</keyword>
<accession>A0A0V0Q9L2</accession>
<dbReference type="EMBL" id="LDAU01000228">
    <property type="protein sequence ID" value="KRW98842.1"/>
    <property type="molecule type" value="Genomic_DNA"/>
</dbReference>
<feature type="chain" id="PRO_5006867366" evidence="2">
    <location>
        <begin position="21"/>
        <end position="214"/>
    </location>
</feature>
<feature type="signal peptide" evidence="2">
    <location>
        <begin position="1"/>
        <end position="20"/>
    </location>
</feature>
<keyword evidence="2" id="KW-0732">Signal</keyword>
<name>A0A0V0Q9L2_PSEPJ</name>
<gene>
    <name evidence="3" type="ORF">PPERSA_00431</name>
</gene>
<dbReference type="Proteomes" id="UP000054937">
    <property type="component" value="Unassembled WGS sequence"/>
</dbReference>
<feature type="coiled-coil region" evidence="1">
    <location>
        <begin position="82"/>
        <end position="117"/>
    </location>
</feature>
<organism evidence="3 4">
    <name type="scientific">Pseudocohnilembus persalinus</name>
    <name type="common">Ciliate</name>
    <dbReference type="NCBI Taxonomy" id="266149"/>
    <lineage>
        <taxon>Eukaryota</taxon>
        <taxon>Sar</taxon>
        <taxon>Alveolata</taxon>
        <taxon>Ciliophora</taxon>
        <taxon>Intramacronucleata</taxon>
        <taxon>Oligohymenophorea</taxon>
        <taxon>Scuticociliatia</taxon>
        <taxon>Philasterida</taxon>
        <taxon>Pseudocohnilembidae</taxon>
        <taxon>Pseudocohnilembus</taxon>
    </lineage>
</organism>
<proteinExistence type="predicted"/>
<sequence>MNKSISIIFLIFVLIAQIKADGEVFEDQNNQKALKGYYKCISRCEYKQSNKDFSSSRSCEDLCAPLKNINKDDSLQDIFQGGQQSQEMKEQLQKRLEELKERQAKDFEQARQRHQNRGTRLLQDIPSLDDLENQKGNLRNGGKGGLKPSVDHAQIQNCRNSIRSILKDCINGERSSIYDTDCIAEKVQKTEAECLDRACQMIQHLKIDINVEVC</sequence>
<protein>
    <submittedName>
        <fullName evidence="3">Uncharacterized protein</fullName>
    </submittedName>
</protein>
<dbReference type="AlphaFoldDB" id="A0A0V0Q9L2"/>
<reference evidence="3 4" key="1">
    <citation type="journal article" date="2015" name="Sci. Rep.">
        <title>Genome of the facultative scuticociliatosis pathogen Pseudocohnilembus persalinus provides insight into its virulence through horizontal gene transfer.</title>
        <authorList>
            <person name="Xiong J."/>
            <person name="Wang G."/>
            <person name="Cheng J."/>
            <person name="Tian M."/>
            <person name="Pan X."/>
            <person name="Warren A."/>
            <person name="Jiang C."/>
            <person name="Yuan D."/>
            <person name="Miao W."/>
        </authorList>
    </citation>
    <scope>NUCLEOTIDE SEQUENCE [LARGE SCALE GENOMIC DNA]</scope>
    <source>
        <strain evidence="3">36N120E</strain>
    </source>
</reference>
<keyword evidence="1" id="KW-0175">Coiled coil</keyword>